<organism evidence="2 3">
    <name type="scientific">Dreissena polymorpha</name>
    <name type="common">Zebra mussel</name>
    <name type="synonym">Mytilus polymorpha</name>
    <dbReference type="NCBI Taxonomy" id="45954"/>
    <lineage>
        <taxon>Eukaryota</taxon>
        <taxon>Metazoa</taxon>
        <taxon>Spiralia</taxon>
        <taxon>Lophotrochozoa</taxon>
        <taxon>Mollusca</taxon>
        <taxon>Bivalvia</taxon>
        <taxon>Autobranchia</taxon>
        <taxon>Heteroconchia</taxon>
        <taxon>Euheterodonta</taxon>
        <taxon>Imparidentia</taxon>
        <taxon>Neoheterodontei</taxon>
        <taxon>Myida</taxon>
        <taxon>Dreissenoidea</taxon>
        <taxon>Dreissenidae</taxon>
        <taxon>Dreissena</taxon>
    </lineage>
</organism>
<evidence type="ECO:0000256" key="1">
    <source>
        <dbReference type="SAM" id="MobiDB-lite"/>
    </source>
</evidence>
<evidence type="ECO:0000313" key="2">
    <source>
        <dbReference type="EMBL" id="KAH3875195.1"/>
    </source>
</evidence>
<feature type="region of interest" description="Disordered" evidence="1">
    <location>
        <begin position="1"/>
        <end position="32"/>
    </location>
</feature>
<reference evidence="2" key="1">
    <citation type="journal article" date="2019" name="bioRxiv">
        <title>The Genome of the Zebra Mussel, Dreissena polymorpha: A Resource for Invasive Species Research.</title>
        <authorList>
            <person name="McCartney M.A."/>
            <person name="Auch B."/>
            <person name="Kono T."/>
            <person name="Mallez S."/>
            <person name="Zhang Y."/>
            <person name="Obille A."/>
            <person name="Becker A."/>
            <person name="Abrahante J.E."/>
            <person name="Garbe J."/>
            <person name="Badalamenti J.P."/>
            <person name="Herman A."/>
            <person name="Mangelson H."/>
            <person name="Liachko I."/>
            <person name="Sullivan S."/>
            <person name="Sone E.D."/>
            <person name="Koren S."/>
            <person name="Silverstein K.A.T."/>
            <person name="Beckman K.B."/>
            <person name="Gohl D.M."/>
        </authorList>
    </citation>
    <scope>NUCLEOTIDE SEQUENCE</scope>
    <source>
        <strain evidence="2">Duluth1</strain>
        <tissue evidence="2">Whole animal</tissue>
    </source>
</reference>
<accession>A0A9D4MD54</accession>
<gene>
    <name evidence="2" type="ORF">DPMN_038458</name>
</gene>
<keyword evidence="3" id="KW-1185">Reference proteome</keyword>
<evidence type="ECO:0000313" key="3">
    <source>
        <dbReference type="Proteomes" id="UP000828390"/>
    </source>
</evidence>
<sequence length="58" mass="6710">MDRNTYGHVGCRAGDNSEAASDTTSHHLPPGSFPLVQYEENRTRDYFFRMYKQCPILE</sequence>
<name>A0A9D4MD54_DREPO</name>
<reference evidence="2" key="2">
    <citation type="submission" date="2020-11" db="EMBL/GenBank/DDBJ databases">
        <authorList>
            <person name="McCartney M.A."/>
            <person name="Auch B."/>
            <person name="Kono T."/>
            <person name="Mallez S."/>
            <person name="Becker A."/>
            <person name="Gohl D.M."/>
            <person name="Silverstein K.A.T."/>
            <person name="Koren S."/>
            <person name="Bechman K.B."/>
            <person name="Herman A."/>
            <person name="Abrahante J.E."/>
            <person name="Garbe J."/>
        </authorList>
    </citation>
    <scope>NUCLEOTIDE SEQUENCE</scope>
    <source>
        <strain evidence="2">Duluth1</strain>
        <tissue evidence="2">Whole animal</tissue>
    </source>
</reference>
<protein>
    <submittedName>
        <fullName evidence="2">Uncharacterized protein</fullName>
    </submittedName>
</protein>
<dbReference type="AlphaFoldDB" id="A0A9D4MD54"/>
<comment type="caution">
    <text evidence="2">The sequence shown here is derived from an EMBL/GenBank/DDBJ whole genome shotgun (WGS) entry which is preliminary data.</text>
</comment>
<dbReference type="Proteomes" id="UP000828390">
    <property type="component" value="Unassembled WGS sequence"/>
</dbReference>
<proteinExistence type="predicted"/>
<dbReference type="EMBL" id="JAIWYP010000002">
    <property type="protein sequence ID" value="KAH3875195.1"/>
    <property type="molecule type" value="Genomic_DNA"/>
</dbReference>